<dbReference type="Pfam" id="PF01112">
    <property type="entry name" value="Asparaginase_2"/>
    <property type="match status" value="1"/>
</dbReference>
<keyword evidence="4" id="KW-0068">Autocatalytic cleavage</keyword>
<dbReference type="GO" id="GO:0008798">
    <property type="term" value="F:beta-aspartyl-peptidase activity"/>
    <property type="evidence" value="ECO:0007669"/>
    <property type="project" value="UniProtKB-EC"/>
</dbReference>
<dbReference type="InterPro" id="IPR029055">
    <property type="entry name" value="Ntn_hydrolases_N"/>
</dbReference>
<comment type="catalytic activity">
    <reaction evidence="1">
        <text>Cleavage of a beta-linked Asp residue from the N-terminus of a polypeptide.</text>
        <dbReference type="EC" id="3.4.19.5"/>
    </reaction>
</comment>
<proteinExistence type="predicted"/>
<accession>A0AAD5DAB5</accession>
<dbReference type="Gene3D" id="1.20.58.2010">
    <property type="entry name" value="PRONE domain, subdomain 1"/>
    <property type="match status" value="1"/>
</dbReference>
<evidence type="ECO:0000256" key="1">
    <source>
        <dbReference type="ARBA" id="ARBA00000306"/>
    </source>
</evidence>
<keyword evidence="7" id="KW-1185">Reference proteome</keyword>
<evidence type="ECO:0000313" key="7">
    <source>
        <dbReference type="Proteomes" id="UP001206925"/>
    </source>
</evidence>
<evidence type="ECO:0000313" key="6">
    <source>
        <dbReference type="EMBL" id="KAI7756104.1"/>
    </source>
</evidence>
<comment type="caution">
    <text evidence="6">The sequence shown here is derived from an EMBL/GenBank/DDBJ whole genome shotgun (WGS) entry which is preliminary data.</text>
</comment>
<dbReference type="PANTHER" id="PTHR10188:SF6">
    <property type="entry name" value="N(4)-(BETA-N-ACETYLGLUCOSAMINYL)-L-ASPARAGINASE"/>
    <property type="match status" value="1"/>
</dbReference>
<name>A0AAD5DAB5_AMBAR</name>
<sequence length="343" mass="37410">MKQLPSPLVKQPEIVNNNIHGLNGKLALASVVIGSICSGKILLMMILSGSVLTTNGTVEMEACIMDGNSKRCGAVSGVTTVTNPISLARKVMEKTPHIYLAFDGAEAFAREQASYIFMFNASYKSHFIAPENIERLKQAKEANRVQACLGHEEAEAIQKTPLSVALVEMEVSELYYEFLPKDVGKSILEGYSRVLESLSFNNNIVARIDDLLYRIPIPCIPSSGTPYKSTFTTPKFSPGPVVAPGLVDITPLLSGNCNKPPRQGFGVKHALTRYVGGEMKAKSNNCQLIKGPPSCLSTRNTDMQHARRWNFNYVGSVGGCYRMKLMVWKCGFVGDRVPSGVVT</sequence>
<evidence type="ECO:0000259" key="5">
    <source>
        <dbReference type="Pfam" id="PF03759"/>
    </source>
</evidence>
<dbReference type="Proteomes" id="UP001206925">
    <property type="component" value="Unassembled WGS sequence"/>
</dbReference>
<evidence type="ECO:0000256" key="4">
    <source>
        <dbReference type="ARBA" id="ARBA00022813"/>
    </source>
</evidence>
<protein>
    <recommendedName>
        <fullName evidence="3">beta-aspartyl-peptidase</fullName>
        <ecNumber evidence="3">3.4.19.5</ecNumber>
    </recommendedName>
</protein>
<organism evidence="6 7">
    <name type="scientific">Ambrosia artemisiifolia</name>
    <name type="common">Common ragweed</name>
    <dbReference type="NCBI Taxonomy" id="4212"/>
    <lineage>
        <taxon>Eukaryota</taxon>
        <taxon>Viridiplantae</taxon>
        <taxon>Streptophyta</taxon>
        <taxon>Embryophyta</taxon>
        <taxon>Tracheophyta</taxon>
        <taxon>Spermatophyta</taxon>
        <taxon>Magnoliopsida</taxon>
        <taxon>eudicotyledons</taxon>
        <taxon>Gunneridae</taxon>
        <taxon>Pentapetalae</taxon>
        <taxon>asterids</taxon>
        <taxon>campanulids</taxon>
        <taxon>Asterales</taxon>
        <taxon>Asteraceae</taxon>
        <taxon>Asteroideae</taxon>
        <taxon>Heliantheae alliance</taxon>
        <taxon>Heliantheae</taxon>
        <taxon>Ambrosia</taxon>
    </lineage>
</organism>
<dbReference type="AlphaFoldDB" id="A0AAD5DAB5"/>
<feature type="domain" description="PRONE" evidence="5">
    <location>
        <begin position="180"/>
        <end position="213"/>
    </location>
</feature>
<dbReference type="InterPro" id="IPR000246">
    <property type="entry name" value="Peptidase_T2"/>
</dbReference>
<dbReference type="EC" id="3.4.19.5" evidence="3"/>
<dbReference type="PANTHER" id="PTHR10188">
    <property type="entry name" value="L-ASPARAGINASE"/>
    <property type="match status" value="1"/>
</dbReference>
<reference evidence="6" key="1">
    <citation type="submission" date="2022-06" db="EMBL/GenBank/DDBJ databases">
        <title>Uncovering the hologenomic basis of an extraordinary plant invasion.</title>
        <authorList>
            <person name="Bieker V.C."/>
            <person name="Martin M.D."/>
            <person name="Gilbert T."/>
            <person name="Hodgins K."/>
            <person name="Battlay P."/>
            <person name="Petersen B."/>
            <person name="Wilson J."/>
        </authorList>
    </citation>
    <scope>NUCLEOTIDE SEQUENCE</scope>
    <source>
        <strain evidence="6">AA19_3_7</strain>
        <tissue evidence="6">Leaf</tissue>
    </source>
</reference>
<dbReference type="InterPro" id="IPR005512">
    <property type="entry name" value="PRONE_dom"/>
</dbReference>
<comment type="subunit">
    <text evidence="2">Heterotetramer of two alpha and two beta chains arranged as a dimer of alpha/beta heterodimers.</text>
</comment>
<dbReference type="EMBL" id="JAMZMK010000578">
    <property type="protein sequence ID" value="KAI7756104.1"/>
    <property type="molecule type" value="Genomic_DNA"/>
</dbReference>
<dbReference type="SUPFAM" id="SSF56235">
    <property type="entry name" value="N-terminal nucleophile aminohydrolases (Ntn hydrolases)"/>
    <property type="match status" value="1"/>
</dbReference>
<evidence type="ECO:0000256" key="3">
    <source>
        <dbReference type="ARBA" id="ARBA00012879"/>
    </source>
</evidence>
<dbReference type="GO" id="GO:0005085">
    <property type="term" value="F:guanyl-nucleotide exchange factor activity"/>
    <property type="evidence" value="ECO:0007669"/>
    <property type="project" value="InterPro"/>
</dbReference>
<gene>
    <name evidence="6" type="ORF">M8C21_008760</name>
</gene>
<dbReference type="GO" id="GO:0016811">
    <property type="term" value="F:hydrolase activity, acting on carbon-nitrogen (but not peptide) bonds, in linear amides"/>
    <property type="evidence" value="ECO:0007669"/>
    <property type="project" value="UniProtKB-ARBA"/>
</dbReference>
<evidence type="ECO:0000256" key="2">
    <source>
        <dbReference type="ARBA" id="ARBA00011601"/>
    </source>
</evidence>
<dbReference type="Pfam" id="PF03759">
    <property type="entry name" value="PRONE"/>
    <property type="match status" value="1"/>
</dbReference>